<dbReference type="EMBL" id="JAPTGG010000007">
    <property type="protein sequence ID" value="MCZ0865609.1"/>
    <property type="molecule type" value="Genomic_DNA"/>
</dbReference>
<dbReference type="PANTHER" id="PTHR43756:SF5">
    <property type="entry name" value="CHOLINE MONOOXYGENASE, CHLOROPLASTIC"/>
    <property type="match status" value="1"/>
</dbReference>
<keyword evidence="3" id="KW-0479">Metal-binding</keyword>
<dbReference type="InterPro" id="IPR036922">
    <property type="entry name" value="Rieske_2Fe-2S_sf"/>
</dbReference>
<dbReference type="Gene3D" id="2.102.10.10">
    <property type="entry name" value="Rieske [2Fe-2S] iron-sulphur domain"/>
    <property type="match status" value="1"/>
</dbReference>
<dbReference type="InterPro" id="IPR015881">
    <property type="entry name" value="ARHD_Rieske_2Fe_2S"/>
</dbReference>
<evidence type="ECO:0000259" key="8">
    <source>
        <dbReference type="PROSITE" id="PS51296"/>
    </source>
</evidence>
<dbReference type="CDD" id="cd03469">
    <property type="entry name" value="Rieske_RO_Alpha_N"/>
    <property type="match status" value="1"/>
</dbReference>
<evidence type="ECO:0000256" key="1">
    <source>
        <dbReference type="ARBA" id="ARBA00001962"/>
    </source>
</evidence>
<dbReference type="Pfam" id="PF00355">
    <property type="entry name" value="Rieske"/>
    <property type="match status" value="1"/>
</dbReference>
<name>A0A9J6RMR2_9GAMM</name>
<dbReference type="PROSITE" id="PS00570">
    <property type="entry name" value="RING_HYDROXYL_ALPHA"/>
    <property type="match status" value="1"/>
</dbReference>
<dbReference type="Gene3D" id="3.90.380.10">
    <property type="entry name" value="Naphthalene 1,2-dioxygenase Alpha Subunit, Chain A, domain 1"/>
    <property type="match status" value="1"/>
</dbReference>
<organism evidence="9 10">
    <name type="scientific">Dasania phycosphaerae</name>
    <dbReference type="NCBI Taxonomy" id="2950436"/>
    <lineage>
        <taxon>Bacteria</taxon>
        <taxon>Pseudomonadati</taxon>
        <taxon>Pseudomonadota</taxon>
        <taxon>Gammaproteobacteria</taxon>
        <taxon>Cellvibrionales</taxon>
        <taxon>Spongiibacteraceae</taxon>
        <taxon>Dasania</taxon>
    </lineage>
</organism>
<dbReference type="SUPFAM" id="SSF50022">
    <property type="entry name" value="ISP domain"/>
    <property type="match status" value="1"/>
</dbReference>
<dbReference type="SUPFAM" id="SSF55961">
    <property type="entry name" value="Bet v1-like"/>
    <property type="match status" value="1"/>
</dbReference>
<dbReference type="CDD" id="cd08884">
    <property type="entry name" value="RHO_alpha_C_GbcA-like"/>
    <property type="match status" value="1"/>
</dbReference>
<dbReference type="PROSITE" id="PS51296">
    <property type="entry name" value="RIESKE"/>
    <property type="match status" value="1"/>
</dbReference>
<evidence type="ECO:0000256" key="6">
    <source>
        <dbReference type="ARBA" id="ARBA00023014"/>
    </source>
</evidence>
<accession>A0A9J6RMR2</accession>
<evidence type="ECO:0000313" key="9">
    <source>
        <dbReference type="EMBL" id="MCZ0865609.1"/>
    </source>
</evidence>
<dbReference type="InterPro" id="IPR015879">
    <property type="entry name" value="Ring_hydroxy_dOase_asu_C_dom"/>
</dbReference>
<keyword evidence="4" id="KW-0560">Oxidoreductase</keyword>
<keyword evidence="9" id="KW-0223">Dioxygenase</keyword>
<dbReference type="Pfam" id="PF00848">
    <property type="entry name" value="Ring_hydroxyl_A"/>
    <property type="match status" value="1"/>
</dbReference>
<keyword evidence="7" id="KW-0520">NAD</keyword>
<evidence type="ECO:0000256" key="4">
    <source>
        <dbReference type="ARBA" id="ARBA00023002"/>
    </source>
</evidence>
<evidence type="ECO:0000256" key="2">
    <source>
        <dbReference type="ARBA" id="ARBA00022714"/>
    </source>
</evidence>
<keyword evidence="2" id="KW-0001">2Fe-2S</keyword>
<keyword evidence="6" id="KW-0411">Iron-sulfur</keyword>
<keyword evidence="10" id="KW-1185">Reference proteome</keyword>
<feature type="domain" description="Rieske" evidence="8">
    <location>
        <begin position="55"/>
        <end position="162"/>
    </location>
</feature>
<protein>
    <submittedName>
        <fullName evidence="9">Aromatic ring-hydroxylating dioxygenase subunit alpha</fullName>
    </submittedName>
</protein>
<evidence type="ECO:0000256" key="5">
    <source>
        <dbReference type="ARBA" id="ARBA00023004"/>
    </source>
</evidence>
<dbReference type="GO" id="GO:0051537">
    <property type="term" value="F:2 iron, 2 sulfur cluster binding"/>
    <property type="evidence" value="ECO:0007669"/>
    <property type="project" value="UniProtKB-KW"/>
</dbReference>
<evidence type="ECO:0000256" key="7">
    <source>
        <dbReference type="ARBA" id="ARBA00023027"/>
    </source>
</evidence>
<dbReference type="GO" id="GO:0051213">
    <property type="term" value="F:dioxygenase activity"/>
    <property type="evidence" value="ECO:0007669"/>
    <property type="project" value="UniProtKB-KW"/>
</dbReference>
<dbReference type="AlphaFoldDB" id="A0A9J6RMR2"/>
<dbReference type="InterPro" id="IPR017941">
    <property type="entry name" value="Rieske_2Fe-2S"/>
</dbReference>
<gene>
    <name evidence="9" type="ORF">O0V09_10375</name>
</gene>
<dbReference type="PRINTS" id="PR00090">
    <property type="entry name" value="RNGDIOXGNASE"/>
</dbReference>
<dbReference type="InterPro" id="IPR001663">
    <property type="entry name" value="Rng_hydr_dOase-A"/>
</dbReference>
<dbReference type="RefSeq" id="WP_258331754.1">
    <property type="nucleotide sequence ID" value="NZ_JAPTGG010000007.1"/>
</dbReference>
<proteinExistence type="predicted"/>
<comment type="caution">
    <text evidence="9">The sequence shown here is derived from an EMBL/GenBank/DDBJ whole genome shotgun (WGS) entry which is preliminary data.</text>
</comment>
<evidence type="ECO:0000313" key="10">
    <source>
        <dbReference type="Proteomes" id="UP001069090"/>
    </source>
</evidence>
<sequence length="419" mass="48004">MMKFIATDVTDSKDKMKAMVAEQLKKKGFAINPYFYRSHVTYQAELENILFKSWLYAGHISQIPNNGDYFLFELAEDSIIISRDQNGEVQALMNICRHRGARVCEEHSGNRKTFVCPYHGWVFNTDGSLKMARAMEMKEGFDPKDYGLKKARLEIFEGLIFVNTDPNAADFKAPLEKLRVPLSAYDLPNAKIAHSHTYKIDANWKLAIENYQECYHCATSHRQYAKLHSLKDLEEKSAPINEAMHARSEAMTGLPGLTVDFYEACNYANGFGADVYHSRYALYDDFKTGSRDGQPVAPLMGSFKGYDGGAGDFQMGPLCFMLNYPDHCVLYRFTPRGLTQTDLEVVWFVKGDAVEGKDYDKDEVTYLWHHTTLEDEYIITRNSEGVNSHFFEPGPYHPEFEEPCIEFIDWYLTTLHQSA</sequence>
<evidence type="ECO:0000256" key="3">
    <source>
        <dbReference type="ARBA" id="ARBA00022723"/>
    </source>
</evidence>
<dbReference type="Proteomes" id="UP001069090">
    <property type="component" value="Unassembled WGS sequence"/>
</dbReference>
<reference evidence="9 10" key="1">
    <citation type="submission" date="2022-12" db="EMBL/GenBank/DDBJ databases">
        <title>Dasania phycosphaerae sp. nov., isolated from particulate material of the south coast of Korea.</title>
        <authorList>
            <person name="Jiang Y."/>
        </authorList>
    </citation>
    <scope>NUCLEOTIDE SEQUENCE [LARGE SCALE GENOMIC DNA]</scope>
    <source>
        <strain evidence="9 10">GY-19</strain>
    </source>
</reference>
<keyword evidence="5" id="KW-0408">Iron</keyword>
<comment type="cofactor">
    <cofactor evidence="1">
        <name>Fe cation</name>
        <dbReference type="ChEBI" id="CHEBI:24875"/>
    </cofactor>
</comment>
<dbReference type="GO" id="GO:0005506">
    <property type="term" value="F:iron ion binding"/>
    <property type="evidence" value="ECO:0007669"/>
    <property type="project" value="InterPro"/>
</dbReference>
<dbReference type="PANTHER" id="PTHR43756">
    <property type="entry name" value="CHOLINE MONOOXYGENASE, CHLOROPLASTIC"/>
    <property type="match status" value="1"/>
</dbReference>